<dbReference type="Proteomes" id="UP000261560">
    <property type="component" value="Unplaced"/>
</dbReference>
<dbReference type="Pfam" id="PF07679">
    <property type="entry name" value="I-set"/>
    <property type="match status" value="1"/>
</dbReference>
<dbReference type="InterPro" id="IPR003598">
    <property type="entry name" value="Ig_sub2"/>
</dbReference>
<evidence type="ECO:0000259" key="1">
    <source>
        <dbReference type="PROSITE" id="PS50835"/>
    </source>
</evidence>
<dbReference type="PANTHER" id="PTHR47633:SF4">
    <property type="entry name" value="MYOPALLADIN ISOFORM X1"/>
    <property type="match status" value="1"/>
</dbReference>
<dbReference type="Gene3D" id="2.60.40.10">
    <property type="entry name" value="Immunoglobulins"/>
    <property type="match status" value="1"/>
</dbReference>
<reference evidence="2" key="2">
    <citation type="submission" date="2025-09" db="UniProtKB">
        <authorList>
            <consortium name="Ensembl"/>
        </authorList>
    </citation>
    <scope>IDENTIFICATION</scope>
</reference>
<name>A0A3B3C3D1_ORYME</name>
<dbReference type="SMART" id="SM00408">
    <property type="entry name" value="IGc2"/>
    <property type="match status" value="1"/>
</dbReference>
<feature type="domain" description="Ig-like" evidence="1">
    <location>
        <begin position="47"/>
        <end position="131"/>
    </location>
</feature>
<dbReference type="SUPFAM" id="SSF48726">
    <property type="entry name" value="Immunoglobulin"/>
    <property type="match status" value="1"/>
</dbReference>
<accession>A0A3B3C3D1</accession>
<dbReference type="InterPro" id="IPR013783">
    <property type="entry name" value="Ig-like_fold"/>
</dbReference>
<dbReference type="Ensembl" id="ENSOMET00000019661.1">
    <property type="protein sequence ID" value="ENSOMEP00000012330.1"/>
    <property type="gene ID" value="ENSOMEG00000013701.1"/>
</dbReference>
<dbReference type="FunFam" id="2.60.40.10:FF:000714">
    <property type="entry name" value="Titin novex-3"/>
    <property type="match status" value="1"/>
</dbReference>
<dbReference type="InterPro" id="IPR003599">
    <property type="entry name" value="Ig_sub"/>
</dbReference>
<evidence type="ECO:0000313" key="2">
    <source>
        <dbReference type="Ensembl" id="ENSOMEP00000012330.1"/>
    </source>
</evidence>
<dbReference type="SMART" id="SM00409">
    <property type="entry name" value="IG"/>
    <property type="match status" value="1"/>
</dbReference>
<reference evidence="2" key="1">
    <citation type="submission" date="2025-08" db="UniProtKB">
        <authorList>
            <consortium name="Ensembl"/>
        </authorList>
    </citation>
    <scope>IDENTIFICATION</scope>
</reference>
<dbReference type="PANTHER" id="PTHR47633">
    <property type="entry name" value="IMMUNOGLOBULIN"/>
    <property type="match status" value="1"/>
</dbReference>
<dbReference type="STRING" id="30732.ENSOMEP00000012330"/>
<evidence type="ECO:0000313" key="3">
    <source>
        <dbReference type="Proteomes" id="UP000261560"/>
    </source>
</evidence>
<dbReference type="PaxDb" id="30732-ENSOMEP00000012330"/>
<organism evidence="2 3">
    <name type="scientific">Oryzias melastigma</name>
    <name type="common">Marine medaka</name>
    <dbReference type="NCBI Taxonomy" id="30732"/>
    <lineage>
        <taxon>Eukaryota</taxon>
        <taxon>Metazoa</taxon>
        <taxon>Chordata</taxon>
        <taxon>Craniata</taxon>
        <taxon>Vertebrata</taxon>
        <taxon>Euteleostomi</taxon>
        <taxon>Actinopterygii</taxon>
        <taxon>Neopterygii</taxon>
        <taxon>Teleostei</taxon>
        <taxon>Neoteleostei</taxon>
        <taxon>Acanthomorphata</taxon>
        <taxon>Ovalentaria</taxon>
        <taxon>Atherinomorphae</taxon>
        <taxon>Beloniformes</taxon>
        <taxon>Adrianichthyidae</taxon>
        <taxon>Oryziinae</taxon>
        <taxon>Oryzias</taxon>
    </lineage>
</organism>
<proteinExistence type="predicted"/>
<sequence length="142" mass="15468">MTGAVQSLDFNPAGTNRRHLHVFRAGEAKEDTMSQVSEADSTAAAAPFFTKRPTIQKLIEGGSVVFGCQVGGSPKPQIAWFKDGQRIRHGDKYQIEVLEDGRASLRLPVVRPEDEGVYTAFASNVKGNTVRVASPRQGERRG</sequence>
<keyword evidence="3" id="KW-1185">Reference proteome</keyword>
<protein>
    <recommendedName>
        <fullName evidence="1">Ig-like domain-containing protein</fullName>
    </recommendedName>
</protein>
<dbReference type="InterPro" id="IPR013098">
    <property type="entry name" value="Ig_I-set"/>
</dbReference>
<dbReference type="InterPro" id="IPR036179">
    <property type="entry name" value="Ig-like_dom_sf"/>
</dbReference>
<dbReference type="GeneTree" id="ENSGT01110000267173"/>
<dbReference type="PROSITE" id="PS50835">
    <property type="entry name" value="IG_LIKE"/>
    <property type="match status" value="1"/>
</dbReference>
<dbReference type="AlphaFoldDB" id="A0A3B3C3D1"/>
<dbReference type="InterPro" id="IPR007110">
    <property type="entry name" value="Ig-like_dom"/>
</dbReference>